<comment type="caution">
    <text evidence="2">The sequence shown here is derived from an EMBL/GenBank/DDBJ whole genome shotgun (WGS) entry which is preliminary data.</text>
</comment>
<evidence type="ECO:0000256" key="1">
    <source>
        <dbReference type="SAM" id="Phobius"/>
    </source>
</evidence>
<name>A0ABS9E7H9_9HYPH</name>
<reference evidence="2 3" key="1">
    <citation type="submission" date="2022-01" db="EMBL/GenBank/DDBJ databases">
        <title>Maritalea mediterranea sp. nov., isolated from marine plastic residues from the Malva-rosa beach (Valencia, Spain).</title>
        <authorList>
            <person name="Vidal-Verdu A."/>
            <person name="Molina-Menor E."/>
            <person name="Pascual J."/>
            <person name="Pereto J."/>
            <person name="Porcar M."/>
        </authorList>
    </citation>
    <scope>NUCLEOTIDE SEQUENCE [LARGE SCALE GENOMIC DNA]</scope>
    <source>
        <strain evidence="2 3">P4.10X</strain>
    </source>
</reference>
<sequence length="136" mass="14882">MESILSTSSIAEEIQLSVAPVFLLTAIGGLLNVLAGRLNRIVDRLDEHEGGTKERIRNLRRIAYILWSSRLSVAAGILICLVVVFIFLGDYVAPDLSGLIAFSFILAMLLLTVSLALFLLELTAASERNNLLKARK</sequence>
<evidence type="ECO:0000313" key="2">
    <source>
        <dbReference type="EMBL" id="MCF4098743.1"/>
    </source>
</evidence>
<keyword evidence="1" id="KW-0812">Transmembrane</keyword>
<dbReference type="InterPro" id="IPR021279">
    <property type="entry name" value="DUF2721"/>
</dbReference>
<keyword evidence="1" id="KW-1133">Transmembrane helix</keyword>
<dbReference type="Proteomes" id="UP001201217">
    <property type="component" value="Unassembled WGS sequence"/>
</dbReference>
<keyword evidence="3" id="KW-1185">Reference proteome</keyword>
<organism evidence="2 3">
    <name type="scientific">Maritalea mediterranea</name>
    <dbReference type="NCBI Taxonomy" id="2909667"/>
    <lineage>
        <taxon>Bacteria</taxon>
        <taxon>Pseudomonadati</taxon>
        <taxon>Pseudomonadota</taxon>
        <taxon>Alphaproteobacteria</taxon>
        <taxon>Hyphomicrobiales</taxon>
        <taxon>Devosiaceae</taxon>
        <taxon>Maritalea</taxon>
    </lineage>
</organism>
<gene>
    <name evidence="2" type="ORF">L1I42_09630</name>
</gene>
<feature type="transmembrane region" description="Helical" evidence="1">
    <location>
        <begin position="62"/>
        <end position="88"/>
    </location>
</feature>
<dbReference type="EMBL" id="JAKGTI010000002">
    <property type="protein sequence ID" value="MCF4098743.1"/>
    <property type="molecule type" value="Genomic_DNA"/>
</dbReference>
<proteinExistence type="predicted"/>
<feature type="transmembrane region" description="Helical" evidence="1">
    <location>
        <begin position="100"/>
        <end position="120"/>
    </location>
</feature>
<dbReference type="RefSeq" id="WP_236114316.1">
    <property type="nucleotide sequence ID" value="NZ_JAKGTI010000002.1"/>
</dbReference>
<keyword evidence="1" id="KW-0472">Membrane</keyword>
<evidence type="ECO:0000313" key="3">
    <source>
        <dbReference type="Proteomes" id="UP001201217"/>
    </source>
</evidence>
<dbReference type="Pfam" id="PF11026">
    <property type="entry name" value="DUF2721"/>
    <property type="match status" value="1"/>
</dbReference>
<feature type="transmembrane region" description="Helical" evidence="1">
    <location>
        <begin position="14"/>
        <end position="35"/>
    </location>
</feature>
<protein>
    <submittedName>
        <fullName evidence="2">DUF2721 domain-containing protein</fullName>
    </submittedName>
</protein>
<accession>A0ABS9E7H9</accession>